<name>A0A2T0ST40_9ACTN</name>
<feature type="transmembrane region" description="Helical" evidence="7">
    <location>
        <begin position="122"/>
        <end position="141"/>
    </location>
</feature>
<keyword evidence="5 7" id="KW-1133">Transmembrane helix</keyword>
<keyword evidence="3" id="KW-1003">Cell membrane</keyword>
<protein>
    <submittedName>
        <fullName evidence="8">PST family polysaccharide transporter</fullName>
    </submittedName>
</protein>
<feature type="transmembrane region" description="Helical" evidence="7">
    <location>
        <begin position="364"/>
        <end position="387"/>
    </location>
</feature>
<feature type="transmembrane region" description="Helical" evidence="7">
    <location>
        <begin position="309"/>
        <end position="329"/>
    </location>
</feature>
<keyword evidence="6 7" id="KW-0472">Membrane</keyword>
<sequence>MFVAYAQTVADAGVAQALVYLPRSSPTVRAAMSCALLVGVLLVAVAMVSAPLVAAFFQRPDVEPLVRLCAVSLLASSLGSVPDALLRRDLLFSRITVARVVSAVATGATSIGLAAAGAGPWAIAWGAVVGSTVATVVSWIVLPVRPDALLWRTTRSDVRAVLAYGIPVAGASLLGKFVFDADYLVIGRQLGAEQLAYYTFAFKLPELVILNVFFVLLSVTFPLFTHARSDPERLRRGYLFSIRLQSLYGVAAGVGLAVTAPLAVRVLFGEAWAPAAGALTALALYAALRTIGGGANEVYKALGRPGIPLVISVIRLVVLVPVLLFATRWGIDGVAWAQVVLAAVFAIAMQAVALHVLQLDARRLLSALAPAASVAPAVAVVAGLLAHLPLPPALTLVVAVTGGGAAAVAVLLVAQPALVKDVIGLLCRRSVTT</sequence>
<accession>A0A2T0ST40</accession>
<reference evidence="8 9" key="1">
    <citation type="submission" date="2018-03" db="EMBL/GenBank/DDBJ databases">
        <title>Genomic Encyclopedia of Archaeal and Bacterial Type Strains, Phase II (KMG-II): from individual species to whole genera.</title>
        <authorList>
            <person name="Goeker M."/>
        </authorList>
    </citation>
    <scope>NUCLEOTIDE SEQUENCE [LARGE SCALE GENOMIC DNA]</scope>
    <source>
        <strain evidence="8 9">DSM 45416</strain>
    </source>
</reference>
<evidence type="ECO:0000313" key="9">
    <source>
        <dbReference type="Proteomes" id="UP000239210"/>
    </source>
</evidence>
<keyword evidence="9" id="KW-1185">Reference proteome</keyword>
<feature type="transmembrane region" description="Helical" evidence="7">
    <location>
        <begin position="246"/>
        <end position="265"/>
    </location>
</feature>
<dbReference type="GO" id="GO:0005886">
    <property type="term" value="C:plasma membrane"/>
    <property type="evidence" value="ECO:0007669"/>
    <property type="project" value="UniProtKB-SubCell"/>
</dbReference>
<feature type="transmembrane region" description="Helical" evidence="7">
    <location>
        <begin position="207"/>
        <end position="225"/>
    </location>
</feature>
<evidence type="ECO:0000256" key="6">
    <source>
        <dbReference type="ARBA" id="ARBA00023136"/>
    </source>
</evidence>
<feature type="transmembrane region" description="Helical" evidence="7">
    <location>
        <begin position="161"/>
        <end position="179"/>
    </location>
</feature>
<comment type="similarity">
    <text evidence="2">Belongs to the polysaccharide synthase family.</text>
</comment>
<evidence type="ECO:0000256" key="4">
    <source>
        <dbReference type="ARBA" id="ARBA00022692"/>
    </source>
</evidence>
<dbReference type="PANTHER" id="PTHR30250:SF10">
    <property type="entry name" value="LIPOPOLYSACCHARIDE BIOSYNTHESIS PROTEIN WZXC"/>
    <property type="match status" value="1"/>
</dbReference>
<dbReference type="EMBL" id="PVTG01000025">
    <property type="protein sequence ID" value="PRY36582.1"/>
    <property type="molecule type" value="Genomic_DNA"/>
</dbReference>
<organism evidence="8 9">
    <name type="scientific">Geodermatophilus tzadiensis</name>
    <dbReference type="NCBI Taxonomy" id="1137988"/>
    <lineage>
        <taxon>Bacteria</taxon>
        <taxon>Bacillati</taxon>
        <taxon>Actinomycetota</taxon>
        <taxon>Actinomycetes</taxon>
        <taxon>Geodermatophilales</taxon>
        <taxon>Geodermatophilaceae</taxon>
        <taxon>Geodermatophilus</taxon>
    </lineage>
</organism>
<gene>
    <name evidence="8" type="ORF">LY71_1253</name>
</gene>
<feature type="transmembrane region" description="Helical" evidence="7">
    <location>
        <begin position="30"/>
        <end position="53"/>
    </location>
</feature>
<dbReference type="InterPro" id="IPR050833">
    <property type="entry name" value="Poly_Biosynth_Transport"/>
</dbReference>
<evidence type="ECO:0000256" key="7">
    <source>
        <dbReference type="SAM" id="Phobius"/>
    </source>
</evidence>
<feature type="transmembrane region" description="Helical" evidence="7">
    <location>
        <begin position="393"/>
        <end position="414"/>
    </location>
</feature>
<feature type="transmembrane region" description="Helical" evidence="7">
    <location>
        <begin position="271"/>
        <end position="288"/>
    </location>
</feature>
<evidence type="ECO:0000256" key="5">
    <source>
        <dbReference type="ARBA" id="ARBA00022989"/>
    </source>
</evidence>
<comment type="subcellular location">
    <subcellularLocation>
        <location evidence="1">Cell membrane</location>
        <topology evidence="1">Multi-pass membrane protein</topology>
    </subcellularLocation>
</comment>
<dbReference type="Proteomes" id="UP000239210">
    <property type="component" value="Unassembled WGS sequence"/>
</dbReference>
<dbReference type="AlphaFoldDB" id="A0A2T0ST40"/>
<evidence type="ECO:0000256" key="1">
    <source>
        <dbReference type="ARBA" id="ARBA00004651"/>
    </source>
</evidence>
<evidence type="ECO:0000313" key="8">
    <source>
        <dbReference type="EMBL" id="PRY36582.1"/>
    </source>
</evidence>
<dbReference type="Pfam" id="PF13440">
    <property type="entry name" value="Polysacc_synt_3"/>
    <property type="match status" value="1"/>
</dbReference>
<proteinExistence type="inferred from homology"/>
<comment type="caution">
    <text evidence="8">The sequence shown here is derived from an EMBL/GenBank/DDBJ whole genome shotgun (WGS) entry which is preliminary data.</text>
</comment>
<feature type="transmembrane region" description="Helical" evidence="7">
    <location>
        <begin position="335"/>
        <end position="357"/>
    </location>
</feature>
<feature type="transmembrane region" description="Helical" evidence="7">
    <location>
        <begin position="97"/>
        <end position="116"/>
    </location>
</feature>
<dbReference type="PANTHER" id="PTHR30250">
    <property type="entry name" value="PST FAMILY PREDICTED COLANIC ACID TRANSPORTER"/>
    <property type="match status" value="1"/>
</dbReference>
<keyword evidence="4 7" id="KW-0812">Transmembrane</keyword>
<evidence type="ECO:0000256" key="2">
    <source>
        <dbReference type="ARBA" id="ARBA00007430"/>
    </source>
</evidence>
<evidence type="ECO:0000256" key="3">
    <source>
        <dbReference type="ARBA" id="ARBA00022475"/>
    </source>
</evidence>